<accession>A0A086PYS0</accession>
<feature type="region of interest" description="Disordered" evidence="1">
    <location>
        <begin position="133"/>
        <end position="191"/>
    </location>
</feature>
<protein>
    <submittedName>
        <fullName evidence="2">Uncharacterized protein</fullName>
    </submittedName>
</protein>
<reference evidence="2 3" key="1">
    <citation type="submission" date="2014-08" db="EMBL/GenBank/DDBJ databases">
        <authorList>
            <person name="Sibley D."/>
            <person name="Venepally P."/>
            <person name="Karamycheva S."/>
            <person name="Hadjithomas M."/>
            <person name="Khan A."/>
            <person name="Brunk B."/>
            <person name="Roos D."/>
            <person name="Caler E."/>
            <person name="Lorenzi H."/>
        </authorList>
    </citation>
    <scope>NUCLEOTIDE SEQUENCE [LARGE SCALE GENOMIC DNA]</scope>
    <source>
        <strain evidence="2 3">VAND</strain>
    </source>
</reference>
<feature type="compositionally biased region" description="Polar residues" evidence="1">
    <location>
        <begin position="133"/>
        <end position="156"/>
    </location>
</feature>
<evidence type="ECO:0000313" key="2">
    <source>
        <dbReference type="EMBL" id="KFH05502.1"/>
    </source>
</evidence>
<sequence>MVPTGWAWAKLHHMTEEMHRIHGWGPQYDVTAQQKLSELLAAAAVCAICSSNAFPALTQLGVTLSCVRASYEATLEALQKEPFRPSTDICRTTETAAILARTAEVAVNTEEVSASPGSGLVGGLILKTTHLTQPQSQGDTQNNCLTSITKTRSTVQAPRGTDEIPHRENQGSGLPVGSGNADGDPRIQRTLPSNHVRETVSSRCGCCPLESRSELLSSLVAARPDAASAVLEKNENSGTSDDWSTVVQAEPAPQRTLTPSSERITCRQRNTPRNRPPLCYPGFGDSEEVHTVKSVDGPAEDAIISVEKHDCGFNQCADNQRRYQTAACPTTPSLIPAPSASNTALSFRGNRCPHEKSPLRRLPLGESRSSITRQDVDEDASRCHIVPSRRASSRQESKEGIEAVSLKMNTTSHQTISYCSHHNSANDEGSSLLTHDCHRGCYDKDTTKGFCLATGISSPKLGVSGSSTAVPYNVLTATSTGSPLWASKAPVSNLGILVYGVTRLPL</sequence>
<proteinExistence type="predicted"/>
<organism evidence="2 3">
    <name type="scientific">Toxoplasma gondii VAND</name>
    <dbReference type="NCBI Taxonomy" id="933077"/>
    <lineage>
        <taxon>Eukaryota</taxon>
        <taxon>Sar</taxon>
        <taxon>Alveolata</taxon>
        <taxon>Apicomplexa</taxon>
        <taxon>Conoidasida</taxon>
        <taxon>Coccidia</taxon>
        <taxon>Eucoccidiorida</taxon>
        <taxon>Eimeriorina</taxon>
        <taxon>Sarcocystidae</taxon>
        <taxon>Toxoplasma</taxon>
    </lineage>
</organism>
<dbReference type="EMBL" id="AEYJ02001004">
    <property type="protein sequence ID" value="KFH05502.1"/>
    <property type="molecule type" value="Genomic_DNA"/>
</dbReference>
<reference evidence="2 3" key="2">
    <citation type="journal article" date="2015" name="Eukaryot. Cell">
        <title>Genetic mapping reveals that sinefungin resistance in Toxoplasma gondii is controlled by a putative amino acid transporter locus that can be used as a negative selectable marker.</title>
        <authorList>
            <person name="Behnke M.S."/>
            <person name="Khan A."/>
            <person name="Sibley L.D."/>
        </authorList>
    </citation>
    <scope>NUCLEOTIDE SEQUENCE [LARGE SCALE GENOMIC DNA]</scope>
    <source>
        <strain evidence="2 3">VAND</strain>
    </source>
</reference>
<dbReference type="Proteomes" id="UP000028840">
    <property type="component" value="Unassembled WGS sequence"/>
</dbReference>
<evidence type="ECO:0000313" key="3">
    <source>
        <dbReference type="Proteomes" id="UP000028840"/>
    </source>
</evidence>
<gene>
    <name evidence="2" type="ORF">TGVAND_209560</name>
</gene>
<comment type="caution">
    <text evidence="2">The sequence shown here is derived from an EMBL/GenBank/DDBJ whole genome shotgun (WGS) entry which is preliminary data.</text>
</comment>
<evidence type="ECO:0000256" key="1">
    <source>
        <dbReference type="SAM" id="MobiDB-lite"/>
    </source>
</evidence>
<dbReference type="VEuPathDB" id="ToxoDB:TGVAND_209560"/>
<name>A0A086PYS0_TOXGO</name>
<dbReference type="OrthoDB" id="330443at2759"/>
<dbReference type="AlphaFoldDB" id="A0A086PYS0"/>
<feature type="compositionally biased region" description="Basic and acidic residues" evidence="1">
    <location>
        <begin position="160"/>
        <end position="169"/>
    </location>
</feature>